<feature type="region of interest" description="Disordered" evidence="1">
    <location>
        <begin position="57"/>
        <end position="79"/>
    </location>
</feature>
<dbReference type="KEGG" id="cgh:CGC50_05510"/>
<organism evidence="2 3">
    <name type="scientific">Capnocytophaga gingivalis</name>
    <dbReference type="NCBI Taxonomy" id="1017"/>
    <lineage>
        <taxon>Bacteria</taxon>
        <taxon>Pseudomonadati</taxon>
        <taxon>Bacteroidota</taxon>
        <taxon>Flavobacteriia</taxon>
        <taxon>Flavobacteriales</taxon>
        <taxon>Flavobacteriaceae</taxon>
        <taxon>Capnocytophaga</taxon>
    </lineage>
</organism>
<dbReference type="Proteomes" id="UP000217250">
    <property type="component" value="Chromosome"/>
</dbReference>
<gene>
    <name evidence="2" type="ORF">CGC50_05510</name>
</gene>
<proteinExistence type="predicted"/>
<dbReference type="OrthoDB" id="1093642at2"/>
<protein>
    <submittedName>
        <fullName evidence="2">Uncharacterized protein</fullName>
    </submittedName>
</protein>
<dbReference type="AlphaFoldDB" id="A0A250FNS1"/>
<name>A0A250FNS1_9FLAO</name>
<reference evidence="3" key="1">
    <citation type="submission" date="2017-06" db="EMBL/GenBank/DDBJ databases">
        <title>Capnocytophaga spp. assemblies.</title>
        <authorList>
            <person name="Gulvik C.A."/>
        </authorList>
    </citation>
    <scope>NUCLEOTIDE SEQUENCE [LARGE SCALE GENOMIC DNA]</scope>
    <source>
        <strain evidence="3">H1496</strain>
    </source>
</reference>
<accession>A0A250FNS1</accession>
<dbReference type="EMBL" id="CP022386">
    <property type="protein sequence ID" value="ATA86671.1"/>
    <property type="molecule type" value="Genomic_DNA"/>
</dbReference>
<dbReference type="GeneID" id="84808019"/>
<evidence type="ECO:0000313" key="2">
    <source>
        <dbReference type="EMBL" id="ATA86671.1"/>
    </source>
</evidence>
<evidence type="ECO:0000256" key="1">
    <source>
        <dbReference type="SAM" id="MobiDB-lite"/>
    </source>
</evidence>
<sequence>MNKEEFLSLLTEKFSAMDAARLETLAASLAAQQPDAHQGQALVNKLTAEQVADYLAATTPTPTGTPPSVAGDTPSAADSLDKRIEESVRKAVLAFEQRLSLFETQQKQQLQHNRLQEVLAQCQDSNFRMQSLRDFPLMHFATPADFEQYLQQKKNDVQQANQTLANRSLALQHPPFYTKETPLQNVSPAVVSFIQLQANAQQQFKGKQV</sequence>
<evidence type="ECO:0000313" key="3">
    <source>
        <dbReference type="Proteomes" id="UP000217250"/>
    </source>
</evidence>
<dbReference type="RefSeq" id="WP_095910019.1">
    <property type="nucleotide sequence ID" value="NZ_CP022386.1"/>
</dbReference>